<proteinExistence type="predicted"/>
<dbReference type="GO" id="GO:0005634">
    <property type="term" value="C:nucleus"/>
    <property type="evidence" value="ECO:0007669"/>
    <property type="project" value="UniProtKB-SubCell"/>
</dbReference>
<evidence type="ECO:0000256" key="1">
    <source>
        <dbReference type="ARBA" id="ARBA00004123"/>
    </source>
</evidence>
<evidence type="ECO:0000256" key="5">
    <source>
        <dbReference type="ARBA" id="ARBA00023242"/>
    </source>
</evidence>
<keyword evidence="7" id="KW-1185">Reference proteome</keyword>
<comment type="subcellular location">
    <subcellularLocation>
        <location evidence="1">Nucleus</location>
    </subcellularLocation>
</comment>
<sequence>MKVSRKEQNEKRIMVTKVSSKVLEEGDVESQHVDKYEELLLLEKGNQQNISQTAKQPKPLQGCKKHLTLKGSSKNKGAWDESNTKQKEINKLVAEMMALQNLPFNFVEGVGFQKLVQAALPCYNLGDRQYFTN</sequence>
<dbReference type="InterPro" id="IPR052035">
    <property type="entry name" value="ZnF_BED_domain_contain"/>
</dbReference>
<keyword evidence="3" id="KW-0863">Zinc-finger</keyword>
<evidence type="ECO:0000313" key="6">
    <source>
        <dbReference type="EMBL" id="KAL3284110.1"/>
    </source>
</evidence>
<protein>
    <submittedName>
        <fullName evidence="6">Uncharacterized protein</fullName>
    </submittedName>
</protein>
<dbReference type="SUPFAM" id="SSF140996">
    <property type="entry name" value="Hermes dimerisation domain"/>
    <property type="match status" value="1"/>
</dbReference>
<dbReference type="PANTHER" id="PTHR46481">
    <property type="entry name" value="ZINC FINGER BED DOMAIN-CONTAINING PROTEIN 4"/>
    <property type="match status" value="1"/>
</dbReference>
<organism evidence="6 7">
    <name type="scientific">Cryptolaemus montrouzieri</name>
    <dbReference type="NCBI Taxonomy" id="559131"/>
    <lineage>
        <taxon>Eukaryota</taxon>
        <taxon>Metazoa</taxon>
        <taxon>Ecdysozoa</taxon>
        <taxon>Arthropoda</taxon>
        <taxon>Hexapoda</taxon>
        <taxon>Insecta</taxon>
        <taxon>Pterygota</taxon>
        <taxon>Neoptera</taxon>
        <taxon>Endopterygota</taxon>
        <taxon>Coleoptera</taxon>
        <taxon>Polyphaga</taxon>
        <taxon>Cucujiformia</taxon>
        <taxon>Coccinelloidea</taxon>
        <taxon>Coccinellidae</taxon>
        <taxon>Scymninae</taxon>
        <taxon>Scymnini</taxon>
        <taxon>Cryptolaemus</taxon>
    </lineage>
</organism>
<dbReference type="GO" id="GO:0008270">
    <property type="term" value="F:zinc ion binding"/>
    <property type="evidence" value="ECO:0007669"/>
    <property type="project" value="UniProtKB-KW"/>
</dbReference>
<gene>
    <name evidence="6" type="ORF">HHI36_018278</name>
</gene>
<keyword evidence="2" id="KW-0479">Metal-binding</keyword>
<dbReference type="EMBL" id="JABFTP020000165">
    <property type="protein sequence ID" value="KAL3284110.1"/>
    <property type="molecule type" value="Genomic_DNA"/>
</dbReference>
<evidence type="ECO:0000256" key="2">
    <source>
        <dbReference type="ARBA" id="ARBA00022723"/>
    </source>
</evidence>
<keyword evidence="5" id="KW-0539">Nucleus</keyword>
<dbReference type="PANTHER" id="PTHR46481:SF10">
    <property type="entry name" value="ZINC FINGER BED DOMAIN-CONTAINING PROTEIN 39"/>
    <property type="match status" value="1"/>
</dbReference>
<dbReference type="AlphaFoldDB" id="A0ABD2NZI1"/>
<comment type="caution">
    <text evidence="6">The sequence shown here is derived from an EMBL/GenBank/DDBJ whole genome shotgun (WGS) entry which is preliminary data.</text>
</comment>
<evidence type="ECO:0000256" key="3">
    <source>
        <dbReference type="ARBA" id="ARBA00022771"/>
    </source>
</evidence>
<reference evidence="6 7" key="1">
    <citation type="journal article" date="2021" name="BMC Biol.">
        <title>Horizontally acquired antibacterial genes associated with adaptive radiation of ladybird beetles.</title>
        <authorList>
            <person name="Li H.S."/>
            <person name="Tang X.F."/>
            <person name="Huang Y.H."/>
            <person name="Xu Z.Y."/>
            <person name="Chen M.L."/>
            <person name="Du X.Y."/>
            <person name="Qiu B.Y."/>
            <person name="Chen P.T."/>
            <person name="Zhang W."/>
            <person name="Slipinski A."/>
            <person name="Escalona H.E."/>
            <person name="Waterhouse R.M."/>
            <person name="Zwick A."/>
            <person name="Pang H."/>
        </authorList>
    </citation>
    <scope>NUCLEOTIDE SEQUENCE [LARGE SCALE GENOMIC DNA]</scope>
    <source>
        <strain evidence="6">SYSU2018</strain>
    </source>
</reference>
<evidence type="ECO:0000313" key="7">
    <source>
        <dbReference type="Proteomes" id="UP001516400"/>
    </source>
</evidence>
<name>A0ABD2NZI1_9CUCU</name>
<keyword evidence="4" id="KW-0862">Zinc</keyword>
<dbReference type="Proteomes" id="UP001516400">
    <property type="component" value="Unassembled WGS sequence"/>
</dbReference>
<evidence type="ECO:0000256" key="4">
    <source>
        <dbReference type="ARBA" id="ARBA00022833"/>
    </source>
</evidence>
<accession>A0ABD2NZI1</accession>